<dbReference type="Gene3D" id="1.10.260.40">
    <property type="entry name" value="lambda repressor-like DNA-binding domains"/>
    <property type="match status" value="1"/>
</dbReference>
<accession>A0A5S4G1Y3</accession>
<evidence type="ECO:0000313" key="3">
    <source>
        <dbReference type="Proteomes" id="UP000305238"/>
    </source>
</evidence>
<gene>
    <name evidence="2" type="ORF">ETD96_40200</name>
</gene>
<proteinExistence type="predicted"/>
<feature type="domain" description="HTH cro/C1-type" evidence="1">
    <location>
        <begin position="149"/>
        <end position="196"/>
    </location>
</feature>
<dbReference type="InterPro" id="IPR001387">
    <property type="entry name" value="Cro/C1-type_HTH"/>
</dbReference>
<comment type="caution">
    <text evidence="2">The sequence shown here is derived from an EMBL/GenBank/DDBJ whole genome shotgun (WGS) entry which is preliminary data.</text>
</comment>
<dbReference type="OrthoDB" id="3358245at2"/>
<dbReference type="PROSITE" id="PS50943">
    <property type="entry name" value="HTH_CROC1"/>
    <property type="match status" value="1"/>
</dbReference>
<keyword evidence="3" id="KW-1185">Reference proteome</keyword>
<name>A0A5S4G1Y3_9ACTN</name>
<evidence type="ECO:0000259" key="1">
    <source>
        <dbReference type="PROSITE" id="PS50943"/>
    </source>
</evidence>
<organism evidence="2 3">
    <name type="scientific">Actinomadura geliboluensis</name>
    <dbReference type="NCBI Taxonomy" id="882440"/>
    <lineage>
        <taxon>Bacteria</taxon>
        <taxon>Bacillati</taxon>
        <taxon>Actinomycetota</taxon>
        <taxon>Actinomycetes</taxon>
        <taxon>Streptosporangiales</taxon>
        <taxon>Thermomonosporaceae</taxon>
        <taxon>Actinomadura</taxon>
    </lineage>
</organism>
<protein>
    <submittedName>
        <fullName evidence="2">Helix-turn-helix transcriptional regulator</fullName>
    </submittedName>
</protein>
<dbReference type="InterPro" id="IPR010982">
    <property type="entry name" value="Lambda_DNA-bd_dom_sf"/>
</dbReference>
<evidence type="ECO:0000313" key="2">
    <source>
        <dbReference type="EMBL" id="TMR26976.1"/>
    </source>
</evidence>
<dbReference type="GO" id="GO:0003677">
    <property type="term" value="F:DNA binding"/>
    <property type="evidence" value="ECO:0007669"/>
    <property type="project" value="InterPro"/>
</dbReference>
<dbReference type="CDD" id="cd00093">
    <property type="entry name" value="HTH_XRE"/>
    <property type="match status" value="1"/>
</dbReference>
<dbReference type="AlphaFoldDB" id="A0A5S4G1Y3"/>
<reference evidence="2 3" key="1">
    <citation type="submission" date="2019-05" db="EMBL/GenBank/DDBJ databases">
        <title>Draft genome sequence of Actinomadura geliboluensis A8036.</title>
        <authorList>
            <person name="Saricaoglu S."/>
            <person name="Isik K."/>
        </authorList>
    </citation>
    <scope>NUCLEOTIDE SEQUENCE [LARGE SCALE GENOMIC DNA]</scope>
    <source>
        <strain evidence="2 3">A8036</strain>
    </source>
</reference>
<sequence length="207" mass="22560">MGTANRTLTADVIAALTYWPGILYGGQKNPPDPVDVSVLLPFFNELLQDLPWWNRDWKVTRVEPGRPLEIASGHDRGRTRFTETSVPGTVGPGDGESLPFVAKVRFEGDQLIRFQAKVGDLLIEPAAAPAGQLEPHPFGNVFSGLMDLRGIPSREMAERTARSRSTIHMLRSGSLNPHPVLVKEIANALDMSEADIRVISGLGDGDI</sequence>
<dbReference type="EMBL" id="VCKZ01000520">
    <property type="protein sequence ID" value="TMR26976.1"/>
    <property type="molecule type" value="Genomic_DNA"/>
</dbReference>
<dbReference type="Proteomes" id="UP000305238">
    <property type="component" value="Unassembled WGS sequence"/>
</dbReference>
<dbReference type="SUPFAM" id="SSF47413">
    <property type="entry name" value="lambda repressor-like DNA-binding domains"/>
    <property type="match status" value="1"/>
</dbReference>